<evidence type="ECO:0000313" key="1">
    <source>
        <dbReference type="EMBL" id="KAF2617911.1"/>
    </source>
</evidence>
<evidence type="ECO:0000313" key="2">
    <source>
        <dbReference type="Proteomes" id="UP000712281"/>
    </source>
</evidence>
<protein>
    <submittedName>
        <fullName evidence="1">Uncharacterized protein</fullName>
    </submittedName>
</protein>
<dbReference type="AlphaFoldDB" id="A0A8S9MJ32"/>
<sequence>MKPFPAAPSLSMVGTTMKARPWPGAGFVFRRGEIEKVKEVSRVIERAPERLEPSAVEPSYASPRKTRFEPSKCSKLNLAADVV</sequence>
<dbReference type="EMBL" id="QGKW02000007">
    <property type="protein sequence ID" value="KAF2617911.1"/>
    <property type="molecule type" value="Genomic_DNA"/>
</dbReference>
<name>A0A8S9MJ32_BRACR</name>
<proteinExistence type="predicted"/>
<gene>
    <name evidence="1" type="ORF">F2Q68_00042506</name>
</gene>
<accession>A0A8S9MJ32</accession>
<organism evidence="1 2">
    <name type="scientific">Brassica cretica</name>
    <name type="common">Mustard</name>
    <dbReference type="NCBI Taxonomy" id="69181"/>
    <lineage>
        <taxon>Eukaryota</taxon>
        <taxon>Viridiplantae</taxon>
        <taxon>Streptophyta</taxon>
        <taxon>Embryophyta</taxon>
        <taxon>Tracheophyta</taxon>
        <taxon>Spermatophyta</taxon>
        <taxon>Magnoliopsida</taxon>
        <taxon>eudicotyledons</taxon>
        <taxon>Gunneridae</taxon>
        <taxon>Pentapetalae</taxon>
        <taxon>rosids</taxon>
        <taxon>malvids</taxon>
        <taxon>Brassicales</taxon>
        <taxon>Brassicaceae</taxon>
        <taxon>Brassiceae</taxon>
        <taxon>Brassica</taxon>
    </lineage>
</organism>
<dbReference type="Proteomes" id="UP000712281">
    <property type="component" value="Unassembled WGS sequence"/>
</dbReference>
<reference evidence="1" key="1">
    <citation type="submission" date="2019-12" db="EMBL/GenBank/DDBJ databases">
        <title>Genome sequencing and annotation of Brassica cretica.</title>
        <authorList>
            <person name="Studholme D.J."/>
            <person name="Sarris P.F."/>
        </authorList>
    </citation>
    <scope>NUCLEOTIDE SEQUENCE</scope>
    <source>
        <strain evidence="1">PFS-001/15</strain>
        <tissue evidence="1">Leaf</tissue>
    </source>
</reference>
<comment type="caution">
    <text evidence="1">The sequence shown here is derived from an EMBL/GenBank/DDBJ whole genome shotgun (WGS) entry which is preliminary data.</text>
</comment>